<accession>A0A420IJ57</accession>
<feature type="compositionally biased region" description="Polar residues" evidence="7">
    <location>
        <begin position="535"/>
        <end position="545"/>
    </location>
</feature>
<dbReference type="GO" id="GO:0012505">
    <property type="term" value="C:endomembrane system"/>
    <property type="evidence" value="ECO:0007669"/>
    <property type="project" value="UniProtKB-SubCell"/>
</dbReference>
<dbReference type="PROSITE" id="PS50850">
    <property type="entry name" value="MFS"/>
    <property type="match status" value="1"/>
</dbReference>
<dbReference type="Proteomes" id="UP000285326">
    <property type="component" value="Unassembled WGS sequence"/>
</dbReference>
<dbReference type="InterPro" id="IPR011701">
    <property type="entry name" value="MFS"/>
</dbReference>
<feature type="transmembrane region" description="Helical" evidence="8">
    <location>
        <begin position="500"/>
        <end position="519"/>
    </location>
</feature>
<feature type="transmembrane region" description="Helical" evidence="8">
    <location>
        <begin position="85"/>
        <end position="104"/>
    </location>
</feature>
<feature type="transmembrane region" description="Helical" evidence="8">
    <location>
        <begin position="284"/>
        <end position="306"/>
    </location>
</feature>
<organism evidence="10 11">
    <name type="scientific">Golovinomyces cichoracearum</name>
    <dbReference type="NCBI Taxonomy" id="62708"/>
    <lineage>
        <taxon>Eukaryota</taxon>
        <taxon>Fungi</taxon>
        <taxon>Dikarya</taxon>
        <taxon>Ascomycota</taxon>
        <taxon>Pezizomycotina</taxon>
        <taxon>Leotiomycetes</taxon>
        <taxon>Erysiphales</taxon>
        <taxon>Erysiphaceae</taxon>
        <taxon>Golovinomyces</taxon>
    </lineage>
</organism>
<dbReference type="AlphaFoldDB" id="A0A420IJ57"/>
<feature type="transmembrane region" description="Helical" evidence="8">
    <location>
        <begin position="143"/>
        <end position="163"/>
    </location>
</feature>
<dbReference type="FunFam" id="1.20.1720.10:FF:000013">
    <property type="entry name" value="Related to multidrug resistance proteins"/>
    <property type="match status" value="1"/>
</dbReference>
<feature type="domain" description="Major facilitator superfamily (MFS) profile" evidence="9">
    <location>
        <begin position="20"/>
        <end position="523"/>
    </location>
</feature>
<evidence type="ECO:0000256" key="2">
    <source>
        <dbReference type="ARBA" id="ARBA00008335"/>
    </source>
</evidence>
<feature type="transmembrane region" description="Helical" evidence="8">
    <location>
        <begin position="241"/>
        <end position="263"/>
    </location>
</feature>
<dbReference type="Gene3D" id="1.20.1250.20">
    <property type="entry name" value="MFS general substrate transporter like domains"/>
    <property type="match status" value="1"/>
</dbReference>
<feature type="transmembrane region" description="Helical" evidence="8">
    <location>
        <begin position="175"/>
        <end position="195"/>
    </location>
</feature>
<keyword evidence="6 8" id="KW-0472">Membrane</keyword>
<comment type="subcellular location">
    <subcellularLocation>
        <location evidence="1">Endomembrane system</location>
        <topology evidence="1">Multi-pass membrane protein</topology>
    </subcellularLocation>
</comment>
<feature type="transmembrane region" description="Helical" evidence="8">
    <location>
        <begin position="318"/>
        <end position="341"/>
    </location>
</feature>
<dbReference type="Pfam" id="PF07690">
    <property type="entry name" value="MFS_1"/>
    <property type="match status" value="1"/>
</dbReference>
<evidence type="ECO:0000256" key="8">
    <source>
        <dbReference type="SAM" id="Phobius"/>
    </source>
</evidence>
<evidence type="ECO:0000256" key="7">
    <source>
        <dbReference type="SAM" id="MobiDB-lite"/>
    </source>
</evidence>
<feature type="transmembrane region" description="Helical" evidence="8">
    <location>
        <begin position="55"/>
        <end position="73"/>
    </location>
</feature>
<evidence type="ECO:0000259" key="9">
    <source>
        <dbReference type="PROSITE" id="PS50850"/>
    </source>
</evidence>
<dbReference type="PANTHER" id="PTHR23501">
    <property type="entry name" value="MAJOR FACILITATOR SUPERFAMILY"/>
    <property type="match status" value="1"/>
</dbReference>
<reference evidence="10 11" key="1">
    <citation type="journal article" date="2018" name="BMC Genomics">
        <title>Comparative genome analyses reveal sequence features reflecting distinct modes of host-adaptation between dicot and monocot powdery mildew.</title>
        <authorList>
            <person name="Wu Y."/>
            <person name="Ma X."/>
            <person name="Pan Z."/>
            <person name="Kale S.D."/>
            <person name="Song Y."/>
            <person name="King H."/>
            <person name="Zhang Q."/>
            <person name="Presley C."/>
            <person name="Deng X."/>
            <person name="Wei C.I."/>
            <person name="Xiao S."/>
        </authorList>
    </citation>
    <scope>NUCLEOTIDE SEQUENCE [LARGE SCALE GENOMIC DNA]</scope>
    <source>
        <strain evidence="10">UMSG1</strain>
    </source>
</reference>
<evidence type="ECO:0000256" key="5">
    <source>
        <dbReference type="ARBA" id="ARBA00022989"/>
    </source>
</evidence>
<sequence>MSFQITDQTAYLSRRKIVTVFITCAAVDLASLIDQNALAVALPRISSALGSGDQISWIVVAYFITATSFQLLYSSLSNIWSRKLVLLAGLGIFFTGSLAASFVTNITQLIIFRAFTGIGGGGLVTVVQIIIGDVVSLRERGKWQGILGAVVALSHGVGPIIGGKIISYSADSWRWIFRLNLFTSIFTILMVLFFMPLKKVEGHWKAKLKSIDFFGAALNLSGSILLILGLSWGSVNFPWLSLRIIITLSIGGILMIAFLLWQWKGAKLPILPLGIFKSRMVMGITYATFACGWNYLVQIFLIPTFYQLAYGYSPLKAASMLIPVTLVQTASSTLSGLFVTWRGRYREPLIFGYSMWALGIGLHSSLSPSSSLAMQLGYAVLTGFGAGQTFQPSLIAIQAGVSKEHMAVITGVRRQVVFFIRDIGGTFGLAVAGTIISKSVRDTLAYAIEKGHTNLSTVQVEMILKDPTRVVFAKNELPSTNVNMIHTLVLSAYLRAFRRVFYLGTALGVSTLLVAIFFIPQVELSNNKSEEEQQAKSNDSQTNEKNSADMGV</sequence>
<keyword evidence="4 8" id="KW-0812">Transmembrane</keyword>
<evidence type="ECO:0000256" key="1">
    <source>
        <dbReference type="ARBA" id="ARBA00004127"/>
    </source>
</evidence>
<comment type="similarity">
    <text evidence="2">Belongs to the major facilitator superfamily.</text>
</comment>
<protein>
    <submittedName>
        <fullName evidence="10">Efflux pump dotC</fullName>
    </submittedName>
</protein>
<evidence type="ECO:0000256" key="3">
    <source>
        <dbReference type="ARBA" id="ARBA00022448"/>
    </source>
</evidence>
<dbReference type="PRINTS" id="PR01036">
    <property type="entry name" value="TCRTETB"/>
</dbReference>
<feature type="region of interest" description="Disordered" evidence="7">
    <location>
        <begin position="528"/>
        <end position="552"/>
    </location>
</feature>
<name>A0A420IJ57_9PEZI</name>
<gene>
    <name evidence="10" type="ORF">GcM1_239136</name>
</gene>
<evidence type="ECO:0000313" key="11">
    <source>
        <dbReference type="Proteomes" id="UP000285326"/>
    </source>
</evidence>
<comment type="caution">
    <text evidence="10">The sequence shown here is derived from an EMBL/GenBank/DDBJ whole genome shotgun (WGS) entry which is preliminary data.</text>
</comment>
<evidence type="ECO:0000256" key="4">
    <source>
        <dbReference type="ARBA" id="ARBA00022692"/>
    </source>
</evidence>
<dbReference type="SUPFAM" id="SSF103473">
    <property type="entry name" value="MFS general substrate transporter"/>
    <property type="match status" value="1"/>
</dbReference>
<dbReference type="GO" id="GO:0046943">
    <property type="term" value="F:carboxylic acid transmembrane transporter activity"/>
    <property type="evidence" value="ECO:0007669"/>
    <property type="project" value="UniProtKB-ARBA"/>
</dbReference>
<keyword evidence="5 8" id="KW-1133">Transmembrane helix</keyword>
<proteinExistence type="inferred from homology"/>
<dbReference type="InterPro" id="IPR036259">
    <property type="entry name" value="MFS_trans_sf"/>
</dbReference>
<feature type="transmembrane region" description="Helical" evidence="8">
    <location>
        <begin position="110"/>
        <end position="131"/>
    </location>
</feature>
<dbReference type="EMBL" id="MCBS01023903">
    <property type="protein sequence ID" value="RKF74557.1"/>
    <property type="molecule type" value="Genomic_DNA"/>
</dbReference>
<dbReference type="GO" id="GO:0005886">
    <property type="term" value="C:plasma membrane"/>
    <property type="evidence" value="ECO:0007669"/>
    <property type="project" value="TreeGrafter"/>
</dbReference>
<dbReference type="InterPro" id="IPR020846">
    <property type="entry name" value="MFS_dom"/>
</dbReference>
<feature type="transmembrane region" description="Helical" evidence="8">
    <location>
        <begin position="216"/>
        <end position="235"/>
    </location>
</feature>
<evidence type="ECO:0000313" key="10">
    <source>
        <dbReference type="EMBL" id="RKF74557.1"/>
    </source>
</evidence>
<dbReference type="PANTHER" id="PTHR23501:SF189">
    <property type="entry name" value="DRUG TRANSPORTER, PUTATIVE (AFU_ORTHOLOGUE AFUA_4G03920)-RELATED"/>
    <property type="match status" value="1"/>
</dbReference>
<evidence type="ECO:0000256" key="6">
    <source>
        <dbReference type="ARBA" id="ARBA00023136"/>
    </source>
</evidence>
<keyword evidence="3" id="KW-0813">Transport</keyword>
<dbReference type="Gene3D" id="1.20.1720.10">
    <property type="entry name" value="Multidrug resistance protein D"/>
    <property type="match status" value="1"/>
</dbReference>